<dbReference type="OrthoDB" id="9802263at2"/>
<evidence type="ECO:0000313" key="5">
    <source>
        <dbReference type="EMBL" id="BAT27926.1"/>
    </source>
</evidence>
<dbReference type="Pfam" id="PF12852">
    <property type="entry name" value="Cupin_6"/>
    <property type="match status" value="1"/>
</dbReference>
<dbReference type="PROSITE" id="PS01124">
    <property type="entry name" value="HTH_ARAC_FAMILY_2"/>
    <property type="match status" value="1"/>
</dbReference>
<dbReference type="InterPro" id="IPR018062">
    <property type="entry name" value="HTH_AraC-typ_CS"/>
</dbReference>
<dbReference type="InterPro" id="IPR009057">
    <property type="entry name" value="Homeodomain-like_sf"/>
</dbReference>
<reference evidence="5" key="1">
    <citation type="journal article" date="2015" name="Proc. Natl. Acad. Sci. U.S.A.">
        <title>Bacterial clade with the ribosomal RNA operon on a small plasmid rather than the chromosome.</title>
        <authorList>
            <person name="Anda M."/>
            <person name="Ohtsubo Y."/>
            <person name="Okubo T."/>
            <person name="Sugawara M."/>
            <person name="Nagata Y."/>
            <person name="Tsuda M."/>
            <person name="Minamisawa K."/>
            <person name="Mitsui H."/>
        </authorList>
    </citation>
    <scope>NUCLEOTIDE SEQUENCE</scope>
    <source>
        <strain evidence="5">JCM 14755</strain>
    </source>
</reference>
<dbReference type="Pfam" id="PF12833">
    <property type="entry name" value="HTH_18"/>
    <property type="match status" value="1"/>
</dbReference>
<evidence type="ECO:0000259" key="4">
    <source>
        <dbReference type="PROSITE" id="PS01124"/>
    </source>
</evidence>
<dbReference type="PROSITE" id="PS00041">
    <property type="entry name" value="HTH_ARAC_FAMILY_1"/>
    <property type="match status" value="1"/>
</dbReference>
<sequence>MLDQSSNPDTSTIDPLSDMLRGLRLEGVTYKRCQMDTRFGRSFADGGMARLHVVSGADCWLREPGGAWVEIPDGTGVFLPRGEAHALASSPDEALLPFEAAAGTRLCDGVFDLDCGACKGGPIIFTGLLRFNIDASHPLLRLMPDVMRSCALAHGGDGRDAAVPSLIEAMAQELSLERVGAAGILARLADVLAALIIRSFVENGCADATGWIAAVRNPDIGRVLAAIHRNPEAEWSLARMAGLMGASRSGFAERFARIVGETPARYVARVRMYEARQWLQRDGIRVAAAADRLGYESEASFSRAFKRIVGVSPGRLRAAASDGAASAR</sequence>
<evidence type="ECO:0000256" key="3">
    <source>
        <dbReference type="ARBA" id="ARBA00023163"/>
    </source>
</evidence>
<keyword evidence="1" id="KW-0805">Transcription regulation</keyword>
<dbReference type="InterPro" id="IPR050204">
    <property type="entry name" value="AraC_XylS_family_regulators"/>
</dbReference>
<organism evidence="5">
    <name type="scientific">Aureimonas frigidaquae</name>
    <dbReference type="NCBI Taxonomy" id="424757"/>
    <lineage>
        <taxon>Bacteria</taxon>
        <taxon>Pseudomonadati</taxon>
        <taxon>Pseudomonadota</taxon>
        <taxon>Alphaproteobacteria</taxon>
        <taxon>Hyphomicrobiales</taxon>
        <taxon>Aurantimonadaceae</taxon>
        <taxon>Aureimonas</taxon>
    </lineage>
</organism>
<dbReference type="GO" id="GO:0003700">
    <property type="term" value="F:DNA-binding transcription factor activity"/>
    <property type="evidence" value="ECO:0007669"/>
    <property type="project" value="InterPro"/>
</dbReference>
<dbReference type="SUPFAM" id="SSF46689">
    <property type="entry name" value="Homeodomain-like"/>
    <property type="match status" value="2"/>
</dbReference>
<dbReference type="AlphaFoldDB" id="A0A0P0Z1K6"/>
<dbReference type="PANTHER" id="PTHR46796">
    <property type="entry name" value="HTH-TYPE TRANSCRIPTIONAL ACTIVATOR RHAS-RELATED"/>
    <property type="match status" value="1"/>
</dbReference>
<dbReference type="InterPro" id="IPR032783">
    <property type="entry name" value="AraC_lig"/>
</dbReference>
<proteinExistence type="predicted"/>
<keyword evidence="3" id="KW-0804">Transcription</keyword>
<evidence type="ECO:0000256" key="2">
    <source>
        <dbReference type="ARBA" id="ARBA00023125"/>
    </source>
</evidence>
<dbReference type="InterPro" id="IPR018060">
    <property type="entry name" value="HTH_AraC"/>
</dbReference>
<dbReference type="RefSeq" id="WP_062227945.1">
    <property type="nucleotide sequence ID" value="NZ_BBWR01000010.1"/>
</dbReference>
<dbReference type="Gene3D" id="1.10.10.60">
    <property type="entry name" value="Homeodomain-like"/>
    <property type="match status" value="1"/>
</dbReference>
<dbReference type="GO" id="GO:0043565">
    <property type="term" value="F:sequence-specific DNA binding"/>
    <property type="evidence" value="ECO:0007669"/>
    <property type="project" value="InterPro"/>
</dbReference>
<dbReference type="PANTHER" id="PTHR46796:SF7">
    <property type="entry name" value="ARAC FAMILY TRANSCRIPTIONAL REGULATOR"/>
    <property type="match status" value="1"/>
</dbReference>
<feature type="domain" description="HTH araC/xylS-type" evidence="4">
    <location>
        <begin position="221"/>
        <end position="319"/>
    </location>
</feature>
<dbReference type="SMART" id="SM00342">
    <property type="entry name" value="HTH_ARAC"/>
    <property type="match status" value="1"/>
</dbReference>
<dbReference type="EMBL" id="LC066376">
    <property type="protein sequence ID" value="BAT27926.1"/>
    <property type="molecule type" value="Genomic_DNA"/>
</dbReference>
<evidence type="ECO:0000256" key="1">
    <source>
        <dbReference type="ARBA" id="ARBA00023015"/>
    </source>
</evidence>
<keyword evidence="2 5" id="KW-0238">DNA-binding</keyword>
<protein>
    <submittedName>
        <fullName evidence="5">DNA-binding domain-containing protein, AraC-type</fullName>
    </submittedName>
</protein>
<accession>A0A0P0Z1K6</accession>
<name>A0A0P0Z1K6_9HYPH</name>